<gene>
    <name evidence="8" type="ORF">C7M61_001337</name>
</gene>
<feature type="transmembrane region" description="Helical" evidence="7">
    <location>
        <begin position="126"/>
        <end position="146"/>
    </location>
</feature>
<dbReference type="PANTHER" id="PTHR13148:SF0">
    <property type="entry name" value="POST-GPI ATTACHMENT TO PROTEINS FACTOR 3"/>
    <property type="match status" value="1"/>
</dbReference>
<keyword evidence="4 7" id="KW-0732">Signal</keyword>
<sequence>MLSLTVLLLMAAAAVWASPGDNLDEFRDCRFQCEQLSCYLNPYYLLQNQFEEALKASGEYRRYEPLWRFTLGKINLPMQILGWDCPSNCDYQCQQIVTKERVRNDEEVYQFHGKWPFWRIFGVQEVVLALFSLLNFVPHYLGYKFMKDTLNKLPKNQSSFLRVPFNNARFAAFVAMAAWLALTIFHIRDVLLTEKLDYYLAGLTVLTGFYGITFRYFRLYLPQRFLLKYLFFLLCAGAYAAHIYRLETDWLYTYNMQANITVGVLQNIFWGLTCFEIYTKYYNLEKEDDVIRLDHLQYIRSNRIILGSFYSKSPKLYSLYPLLLCFIVIVGMLLEIFDFPPVFFDLVDAHSLWHLVTFFPAFFGWYDWMAWDITNNIWDDLESAAEKKNQ</sequence>
<feature type="transmembrane region" description="Helical" evidence="7">
    <location>
        <begin position="351"/>
        <end position="368"/>
    </location>
</feature>
<comment type="subcellular location">
    <subcellularLocation>
        <location evidence="1">Endomembrane system</location>
        <topology evidence="1">Multi-pass membrane protein</topology>
    </subcellularLocation>
    <subcellularLocation>
        <location evidence="7">Endoplasmic reticulum membrane</location>
        <topology evidence="7">Multi-pass membrane protein</topology>
    </subcellularLocation>
</comment>
<evidence type="ECO:0000256" key="5">
    <source>
        <dbReference type="ARBA" id="ARBA00022989"/>
    </source>
</evidence>
<evidence type="ECO:0000313" key="9">
    <source>
        <dbReference type="Proteomes" id="UP000241107"/>
    </source>
</evidence>
<feature type="chain" id="PRO_5016486598" description="Post-GPI attachment to proteins factor 3" evidence="7">
    <location>
        <begin position="18"/>
        <end position="390"/>
    </location>
</feature>
<dbReference type="PANTHER" id="PTHR13148">
    <property type="entry name" value="PER1-RELATED"/>
    <property type="match status" value="1"/>
</dbReference>
<dbReference type="GO" id="GO:0005789">
    <property type="term" value="C:endoplasmic reticulum membrane"/>
    <property type="evidence" value="ECO:0007669"/>
    <property type="project" value="UniProtKB-SubCell"/>
</dbReference>
<keyword evidence="9" id="KW-1185">Reference proteome</keyword>
<keyword evidence="2 7" id="KW-0337">GPI-anchor biosynthesis</keyword>
<comment type="function">
    <text evidence="7">Involved in the lipid remodeling steps of GPI-anchor maturation.</text>
</comment>
<keyword evidence="5 7" id="KW-1133">Transmembrane helix</keyword>
<comment type="similarity">
    <text evidence="7">Belongs to the PGAP3 family.</text>
</comment>
<evidence type="ECO:0000256" key="2">
    <source>
        <dbReference type="ARBA" id="ARBA00022502"/>
    </source>
</evidence>
<dbReference type="RefSeq" id="XP_024716349.1">
    <property type="nucleotide sequence ID" value="XM_024856750.1"/>
</dbReference>
<feature type="transmembrane region" description="Helical" evidence="7">
    <location>
        <begin position="258"/>
        <end position="278"/>
    </location>
</feature>
<keyword evidence="7" id="KW-0256">Endoplasmic reticulum</keyword>
<dbReference type="EMBL" id="PYFQ01000001">
    <property type="protein sequence ID" value="PSK41650.1"/>
    <property type="molecule type" value="Genomic_DNA"/>
</dbReference>
<keyword evidence="6 7" id="KW-0472">Membrane</keyword>
<evidence type="ECO:0000256" key="3">
    <source>
        <dbReference type="ARBA" id="ARBA00022692"/>
    </source>
</evidence>
<dbReference type="Proteomes" id="UP000241107">
    <property type="component" value="Unassembled WGS sequence"/>
</dbReference>
<dbReference type="GO" id="GO:0006506">
    <property type="term" value="P:GPI anchor biosynthetic process"/>
    <property type="evidence" value="ECO:0007669"/>
    <property type="project" value="UniProtKB-KW"/>
</dbReference>
<comment type="caution">
    <text evidence="8">The sequence shown here is derived from an EMBL/GenBank/DDBJ whole genome shotgun (WGS) entry which is preliminary data.</text>
</comment>
<proteinExistence type="inferred from homology"/>
<feature type="transmembrane region" description="Helical" evidence="7">
    <location>
        <begin position="167"/>
        <end position="187"/>
    </location>
</feature>
<dbReference type="VEuPathDB" id="FungiDB:C7M61_001337"/>
<dbReference type="InterPro" id="IPR007217">
    <property type="entry name" value="Per1-like"/>
</dbReference>
<feature type="transmembrane region" description="Helical" evidence="7">
    <location>
        <begin position="229"/>
        <end position="246"/>
    </location>
</feature>
<protein>
    <recommendedName>
        <fullName evidence="7">Post-GPI attachment to proteins factor 3</fullName>
    </recommendedName>
</protein>
<dbReference type="GeneID" id="36564727"/>
<evidence type="ECO:0000256" key="1">
    <source>
        <dbReference type="ARBA" id="ARBA00004127"/>
    </source>
</evidence>
<dbReference type="Pfam" id="PF04080">
    <property type="entry name" value="Per1"/>
    <property type="match status" value="1"/>
</dbReference>
<organism evidence="8 9">
    <name type="scientific">Candidozyma pseudohaemuli</name>
    <dbReference type="NCBI Taxonomy" id="418784"/>
    <lineage>
        <taxon>Eukaryota</taxon>
        <taxon>Fungi</taxon>
        <taxon>Dikarya</taxon>
        <taxon>Ascomycota</taxon>
        <taxon>Saccharomycotina</taxon>
        <taxon>Pichiomycetes</taxon>
        <taxon>Metschnikowiaceae</taxon>
        <taxon>Candidozyma</taxon>
    </lineage>
</organism>
<evidence type="ECO:0000313" key="8">
    <source>
        <dbReference type="EMBL" id="PSK41650.1"/>
    </source>
</evidence>
<keyword evidence="3 7" id="KW-0812">Transmembrane</keyword>
<feature type="transmembrane region" description="Helical" evidence="7">
    <location>
        <begin position="199"/>
        <end position="217"/>
    </location>
</feature>
<feature type="signal peptide" evidence="7">
    <location>
        <begin position="1"/>
        <end position="17"/>
    </location>
</feature>
<dbReference type="AlphaFoldDB" id="A0A2P7Z0A6"/>
<accession>A0A2P7Z0A6</accession>
<evidence type="ECO:0000256" key="4">
    <source>
        <dbReference type="ARBA" id="ARBA00022729"/>
    </source>
</evidence>
<feature type="transmembrane region" description="Helical" evidence="7">
    <location>
        <begin position="319"/>
        <end position="339"/>
    </location>
</feature>
<evidence type="ECO:0000256" key="7">
    <source>
        <dbReference type="RuleBase" id="RU365066"/>
    </source>
</evidence>
<name>A0A2P7Z0A6_9ASCO</name>
<reference evidence="8 9" key="1">
    <citation type="submission" date="2018-03" db="EMBL/GenBank/DDBJ databases">
        <title>Candida pseudohaemulonii genome assembly and annotation.</title>
        <authorList>
            <person name="Munoz J.F."/>
            <person name="Gade L.G."/>
            <person name="Chow N.A."/>
            <person name="Litvintseva A.P."/>
            <person name="Loparev V.N."/>
            <person name="Cuomo C.A."/>
        </authorList>
    </citation>
    <scope>NUCLEOTIDE SEQUENCE [LARGE SCALE GENOMIC DNA]</scope>
    <source>
        <strain evidence="8 9">B12108</strain>
    </source>
</reference>
<dbReference type="GO" id="GO:0016788">
    <property type="term" value="F:hydrolase activity, acting on ester bonds"/>
    <property type="evidence" value="ECO:0007669"/>
    <property type="project" value="TreeGrafter"/>
</dbReference>
<dbReference type="OrthoDB" id="419770at2759"/>
<evidence type="ECO:0000256" key="6">
    <source>
        <dbReference type="ARBA" id="ARBA00023136"/>
    </source>
</evidence>